<evidence type="ECO:0000256" key="1">
    <source>
        <dbReference type="SAM" id="MobiDB-lite"/>
    </source>
</evidence>
<sequence>MSYNRTLSPGGRRLQNPGKVSDGFAPDSYYSGGGGHRNPTSYQISPRTSAGVVPLSTQTFANPPAPSGTHYSRPQERYDSYSGRPRRSSVVDQQRGSAPSVATLPSRSRPTVVQNDVGRPSSPMKMSRDNNYYVTPATSKESSSRQVEHKKLYSVDDGKAKLVADVDVPTSHDKERHHRRRDSIERGGHKSSGLTADSDRHRDRSRRTYHPNGGHGGRGRDGKSIEDDDAFSYTDPASMYRDTEPRWREQKPRRGSLDRGGASRERPVSMLDVNTYADPRTSTKDVGNGPPVSTRGWDKIGDGVGRTRSARDPPPHVAQSPSRGRYLDVRDPYYVPPRTASREGRMEGRPRANSRDSRSLAVHHDRPAPVDRHADPHASEPDYLREPRAAHGRERRHSTSRRPDASVERRGFGVRPESRDRYGRGSDESFEKQRREYRDSGLSEPHRRETAPPEMSSAYQLHERERRRDDDMAYGRDYAERPRDRERDRELGRSETEWERERTKTLERSEPRDQRDQRDRGDREGGDRHHNRRGSNLAQAATGGLAGAAAAFGLGKVFNRDRSDERDSSDKERESDRERERERLRKERERERERDKEKEREREREREREKERERERERDREIEREAERQRYEEPPRRDDRERRPRGPDSYSDEPYDRHRDRDRDARREADHGLGFAFEKPGEAPKPTQPERRRERGDEHTQERSFEREHEPPAAQMANPAIDPDEDYRRRMEQVQRELGRPPVSVDERSEASDPDRERRRREREARLREREELREPKLDAGIGPTTFNEQGPPPAIRRSFENDSVTSSPSAAGGSTLNNNPSLRRRPSILDRPITDEPQAHIIDNSLSSRRENRVRIVDPPLANASDDSDQQKPRGILKRPTEKFPDYPDTVREGVAPLKDAGGKNGIPPGARWTKIDRRLVNPEALEDAKERFEERAECVIVLRVLTKEEIQRLADRTRELRDKRYDEEERSERKADTSDRGGGGGGSDRSSKPESSHRRRNERNRDRKDRDEYVDDSEDEFSREKPVRMLEAPSSGGGGVGASVGGIGGGVGAGPGEADFIRERERRRERERDGGDRGDWDGQGLYSMSGGLGRREEERGGGY</sequence>
<reference evidence="3 4" key="1">
    <citation type="submission" date="2017-03" db="EMBL/GenBank/DDBJ databases">
        <title>Genomes of endolithic fungi from Antarctica.</title>
        <authorList>
            <person name="Coleine C."/>
            <person name="Masonjones S."/>
            <person name="Stajich J.E."/>
        </authorList>
    </citation>
    <scope>NUCLEOTIDE SEQUENCE [LARGE SCALE GENOMIC DNA]</scope>
    <source>
        <strain evidence="3 4">CCFEE 6315</strain>
    </source>
</reference>
<name>A0A4U0TTM4_9PEZI</name>
<protein>
    <recommendedName>
        <fullName evidence="2">DUF8035 domain-containing protein</fullName>
    </recommendedName>
</protein>
<evidence type="ECO:0000313" key="4">
    <source>
        <dbReference type="Proteomes" id="UP000308549"/>
    </source>
</evidence>
<dbReference type="PANTHER" id="PTHR42081">
    <property type="entry name" value="ZINC FINGER PROTEIN DHHC DOMAIN CONTAINING PROTEIN"/>
    <property type="match status" value="1"/>
</dbReference>
<feature type="compositionally biased region" description="Basic and acidic residues" evidence="1">
    <location>
        <begin position="340"/>
        <end position="392"/>
    </location>
</feature>
<evidence type="ECO:0000259" key="2">
    <source>
        <dbReference type="Pfam" id="PF26118"/>
    </source>
</evidence>
<dbReference type="AlphaFoldDB" id="A0A4U0TTM4"/>
<feature type="domain" description="DUF8035" evidence="2">
    <location>
        <begin position="912"/>
        <end position="964"/>
    </location>
</feature>
<comment type="caution">
    <text evidence="3">The sequence shown here is derived from an EMBL/GenBank/DDBJ whole genome shotgun (WGS) entry which is preliminary data.</text>
</comment>
<dbReference type="PANTHER" id="PTHR42081:SF1">
    <property type="entry name" value="ZINC FINGER PROTEIN DHHC DOMAIN CONTAINING PROTEIN"/>
    <property type="match status" value="1"/>
</dbReference>
<feature type="compositionally biased region" description="Polar residues" evidence="1">
    <location>
        <begin position="802"/>
        <end position="822"/>
    </location>
</feature>
<dbReference type="EMBL" id="NAJL01000036">
    <property type="protein sequence ID" value="TKA25312.1"/>
    <property type="molecule type" value="Genomic_DNA"/>
</dbReference>
<feature type="compositionally biased region" description="Basic and acidic residues" evidence="1">
    <location>
        <begin position="726"/>
        <end position="778"/>
    </location>
</feature>
<feature type="compositionally biased region" description="Polar residues" evidence="1">
    <location>
        <begin position="103"/>
        <end position="114"/>
    </location>
</feature>
<feature type="compositionally biased region" description="Basic and acidic residues" evidence="1">
    <location>
        <begin position="654"/>
        <end position="671"/>
    </location>
</feature>
<feature type="region of interest" description="Disordered" evidence="1">
    <location>
        <begin position="1"/>
        <end position="913"/>
    </location>
</feature>
<dbReference type="InterPro" id="IPR058348">
    <property type="entry name" value="DUF8035"/>
</dbReference>
<feature type="compositionally biased region" description="Basic and acidic residues" evidence="1">
    <location>
        <begin position="241"/>
        <end position="267"/>
    </location>
</feature>
<feature type="compositionally biased region" description="Basic and acidic residues" evidence="1">
    <location>
        <begin position="461"/>
        <end position="528"/>
    </location>
</feature>
<feature type="compositionally biased region" description="Basic and acidic residues" evidence="1">
    <location>
        <begin position="953"/>
        <end position="981"/>
    </location>
</feature>
<feature type="compositionally biased region" description="Basic and acidic residues" evidence="1">
    <location>
        <begin position="558"/>
        <end position="646"/>
    </location>
</feature>
<accession>A0A4U0TTM4</accession>
<feature type="region of interest" description="Disordered" evidence="1">
    <location>
        <begin position="953"/>
        <end position="1105"/>
    </location>
</feature>
<gene>
    <name evidence="3" type="ORF">B0A50_06216</name>
</gene>
<dbReference type="Proteomes" id="UP000308549">
    <property type="component" value="Unassembled WGS sequence"/>
</dbReference>
<feature type="compositionally biased region" description="Gly residues" evidence="1">
    <location>
        <begin position="1037"/>
        <end position="1057"/>
    </location>
</feature>
<feature type="compositionally biased region" description="Basic and acidic residues" evidence="1">
    <location>
        <begin position="142"/>
        <end position="174"/>
    </location>
</feature>
<feature type="compositionally biased region" description="Basic and acidic residues" evidence="1">
    <location>
        <begin position="401"/>
        <end position="451"/>
    </location>
</feature>
<feature type="compositionally biased region" description="Basic and acidic residues" evidence="1">
    <location>
        <begin position="688"/>
        <end position="711"/>
    </location>
</feature>
<feature type="compositionally biased region" description="Low complexity" evidence="1">
    <location>
        <begin position="537"/>
        <end position="555"/>
    </location>
</feature>
<proteinExistence type="predicted"/>
<dbReference type="OrthoDB" id="5418088at2759"/>
<evidence type="ECO:0000313" key="3">
    <source>
        <dbReference type="EMBL" id="TKA25312.1"/>
    </source>
</evidence>
<feature type="compositionally biased region" description="Basic and acidic residues" evidence="1">
    <location>
        <begin position="1095"/>
        <end position="1105"/>
    </location>
</feature>
<feature type="compositionally biased region" description="Basic and acidic residues" evidence="1">
    <location>
        <begin position="1061"/>
        <end position="1082"/>
    </location>
</feature>
<organism evidence="3 4">
    <name type="scientific">Salinomyces thailandicus</name>
    <dbReference type="NCBI Taxonomy" id="706561"/>
    <lineage>
        <taxon>Eukaryota</taxon>
        <taxon>Fungi</taxon>
        <taxon>Dikarya</taxon>
        <taxon>Ascomycota</taxon>
        <taxon>Pezizomycotina</taxon>
        <taxon>Dothideomycetes</taxon>
        <taxon>Dothideomycetidae</taxon>
        <taxon>Mycosphaerellales</taxon>
        <taxon>Teratosphaeriaceae</taxon>
        <taxon>Salinomyces</taxon>
    </lineage>
</organism>
<feature type="compositionally biased region" description="Polar residues" evidence="1">
    <location>
        <begin position="38"/>
        <end position="48"/>
    </location>
</feature>
<feature type="compositionally biased region" description="Basic and acidic residues" evidence="1">
    <location>
        <begin position="880"/>
        <end position="893"/>
    </location>
</feature>
<dbReference type="Pfam" id="PF26118">
    <property type="entry name" value="DUF8035"/>
    <property type="match status" value="1"/>
</dbReference>
<keyword evidence="4" id="KW-1185">Reference proteome</keyword>
<feature type="compositionally biased region" description="Polar residues" evidence="1">
    <location>
        <begin position="129"/>
        <end position="141"/>
    </location>
</feature>